<proteinExistence type="predicted"/>
<protein>
    <submittedName>
        <fullName evidence="2">Cmgb7</fullName>
    </submittedName>
</protein>
<organism evidence="2 3">
    <name type="scientific">Campylobacter coli 80352</name>
    <dbReference type="NCBI Taxonomy" id="887288"/>
    <lineage>
        <taxon>Bacteria</taxon>
        <taxon>Pseudomonadati</taxon>
        <taxon>Campylobacterota</taxon>
        <taxon>Epsilonproteobacteria</taxon>
        <taxon>Campylobacterales</taxon>
        <taxon>Campylobacteraceae</taxon>
        <taxon>Campylobacter</taxon>
    </lineage>
</organism>
<evidence type="ECO:0000313" key="3">
    <source>
        <dbReference type="Proteomes" id="UP000005511"/>
    </source>
</evidence>
<dbReference type="Proteomes" id="UP000005511">
    <property type="component" value="Unassembled WGS sequence"/>
</dbReference>
<evidence type="ECO:0000313" key="2">
    <source>
        <dbReference type="EMBL" id="EIA62932.1"/>
    </source>
</evidence>
<feature type="chain" id="PRO_5045546954" evidence="1">
    <location>
        <begin position="21"/>
        <end position="54"/>
    </location>
</feature>
<accession>A0ABN0END3</accession>
<keyword evidence="3" id="KW-1185">Reference proteome</keyword>
<keyword evidence="1" id="KW-0732">Signal</keyword>
<gene>
    <name evidence="2" type="ORF">cco14_08094</name>
</gene>
<evidence type="ECO:0000256" key="1">
    <source>
        <dbReference type="SAM" id="SignalP"/>
    </source>
</evidence>
<name>A0ABN0END3_CAMCO</name>
<sequence length="54" mass="6237">MQAKLIFILFCGVLFFSACSTKNQGKYDEFFNNQTGWIPINQNKDLNKGTMNEK</sequence>
<comment type="caution">
    <text evidence="2">The sequence shown here is derived from an EMBL/GenBank/DDBJ whole genome shotgun (WGS) entry which is preliminary data.</text>
</comment>
<reference evidence="2 3" key="1">
    <citation type="submission" date="2010-09" db="EMBL/GenBank/DDBJ databases">
        <authorList>
            <person name="Richards V."/>
            <person name="Lefebure T."/>
            <person name="Suzuki H."/>
            <person name="Pavinski Bitar P."/>
            <person name="Stanhope M."/>
        </authorList>
    </citation>
    <scope>NUCLEOTIDE SEQUENCE [LARGE SCALE GENOMIC DNA]</scope>
    <source>
        <strain evidence="2 3">80352</strain>
    </source>
</reference>
<dbReference type="EMBL" id="AIMT01000083">
    <property type="protein sequence ID" value="EIA62932.1"/>
    <property type="molecule type" value="Genomic_DNA"/>
</dbReference>
<dbReference type="PROSITE" id="PS51257">
    <property type="entry name" value="PROKAR_LIPOPROTEIN"/>
    <property type="match status" value="1"/>
</dbReference>
<dbReference type="RefSeq" id="WP_002788514.1">
    <property type="nucleotide sequence ID" value="NZ_AIMT01000083.1"/>
</dbReference>
<feature type="signal peptide" evidence="1">
    <location>
        <begin position="1"/>
        <end position="20"/>
    </location>
</feature>